<name>A0A3S2UA15_9BACI</name>
<evidence type="ECO:0000313" key="1">
    <source>
        <dbReference type="EMBL" id="RVT62682.1"/>
    </source>
</evidence>
<proteinExistence type="predicted"/>
<dbReference type="Proteomes" id="UP000288024">
    <property type="component" value="Unassembled WGS sequence"/>
</dbReference>
<organism evidence="1 2">
    <name type="scientific">Niallia taxi</name>
    <dbReference type="NCBI Taxonomy" id="2499688"/>
    <lineage>
        <taxon>Bacteria</taxon>
        <taxon>Bacillati</taxon>
        <taxon>Bacillota</taxon>
        <taxon>Bacilli</taxon>
        <taxon>Bacillales</taxon>
        <taxon>Bacillaceae</taxon>
        <taxon>Niallia</taxon>
    </lineage>
</organism>
<sequence length="69" mass="7391">MNYYSRSPVFIAPHVHVGPVGPIGVSGIGPHIHVGPVTPIGQFSNFLWGFHPYGFGHSTPALFMGGPFF</sequence>
<protein>
    <submittedName>
        <fullName evidence="1">Uncharacterized protein</fullName>
    </submittedName>
</protein>
<reference evidence="1 2" key="1">
    <citation type="submission" date="2019-01" db="EMBL/GenBank/DDBJ databases">
        <title>Bacillus sp. M5HDSG1-1, whole genome shotgun sequence.</title>
        <authorList>
            <person name="Tuo L."/>
        </authorList>
    </citation>
    <scope>NUCLEOTIDE SEQUENCE [LARGE SCALE GENOMIC DNA]</scope>
    <source>
        <strain evidence="1 2">M5HDSG1-1</strain>
    </source>
</reference>
<dbReference type="AlphaFoldDB" id="A0A3S2UA15"/>
<evidence type="ECO:0000313" key="2">
    <source>
        <dbReference type="Proteomes" id="UP000288024"/>
    </source>
</evidence>
<dbReference type="RefSeq" id="WP_127738633.1">
    <property type="nucleotide sequence ID" value="NZ_RZTZ01000004.1"/>
</dbReference>
<comment type="caution">
    <text evidence="1">The sequence shown here is derived from an EMBL/GenBank/DDBJ whole genome shotgun (WGS) entry which is preliminary data.</text>
</comment>
<gene>
    <name evidence="1" type="ORF">EM808_13025</name>
</gene>
<dbReference type="EMBL" id="RZTZ01000004">
    <property type="protein sequence ID" value="RVT62682.1"/>
    <property type="molecule type" value="Genomic_DNA"/>
</dbReference>
<keyword evidence="2" id="KW-1185">Reference proteome</keyword>
<accession>A0A3S2UA15</accession>